<gene>
    <name evidence="1" type="ORF">Scep_021744</name>
</gene>
<evidence type="ECO:0000313" key="2">
    <source>
        <dbReference type="Proteomes" id="UP001419268"/>
    </source>
</evidence>
<accession>A0AAP0F6K6</accession>
<dbReference type="EMBL" id="JBBNAG010000009">
    <property type="protein sequence ID" value="KAK9104900.1"/>
    <property type="molecule type" value="Genomic_DNA"/>
</dbReference>
<evidence type="ECO:0000313" key="1">
    <source>
        <dbReference type="EMBL" id="KAK9104900.1"/>
    </source>
</evidence>
<keyword evidence="2" id="KW-1185">Reference proteome</keyword>
<organism evidence="1 2">
    <name type="scientific">Stephania cephalantha</name>
    <dbReference type="NCBI Taxonomy" id="152367"/>
    <lineage>
        <taxon>Eukaryota</taxon>
        <taxon>Viridiplantae</taxon>
        <taxon>Streptophyta</taxon>
        <taxon>Embryophyta</taxon>
        <taxon>Tracheophyta</taxon>
        <taxon>Spermatophyta</taxon>
        <taxon>Magnoliopsida</taxon>
        <taxon>Ranunculales</taxon>
        <taxon>Menispermaceae</taxon>
        <taxon>Menispermoideae</taxon>
        <taxon>Cissampelideae</taxon>
        <taxon>Stephania</taxon>
    </lineage>
</organism>
<proteinExistence type="predicted"/>
<dbReference type="Proteomes" id="UP001419268">
    <property type="component" value="Unassembled WGS sequence"/>
</dbReference>
<reference evidence="1 2" key="1">
    <citation type="submission" date="2024-01" db="EMBL/GenBank/DDBJ databases">
        <title>Genome assemblies of Stephania.</title>
        <authorList>
            <person name="Yang L."/>
        </authorList>
    </citation>
    <scope>NUCLEOTIDE SEQUENCE [LARGE SCALE GENOMIC DNA]</scope>
    <source>
        <strain evidence="1">JXDWG</strain>
        <tissue evidence="1">Leaf</tissue>
    </source>
</reference>
<protein>
    <submittedName>
        <fullName evidence="1">Uncharacterized protein</fullName>
    </submittedName>
</protein>
<name>A0AAP0F6K6_9MAGN</name>
<comment type="caution">
    <text evidence="1">The sequence shown here is derived from an EMBL/GenBank/DDBJ whole genome shotgun (WGS) entry which is preliminary data.</text>
</comment>
<dbReference type="AlphaFoldDB" id="A0AAP0F6K6"/>
<sequence>MIGWHSILVPEDKKGRGCMCFLEALRGEVVQPGLARQQTEEPSMTQMERIGRVYTKEDVPTLEKSAHPVQARAREQPCWETATIVFKATLEVTWNLIEQVIAVTIEHWIETLPIVEDSAMLICQDLEELENILSGETREEHGAEVERLGSTIAGGGQHNQQVKDIKRYQRDIGGYSKGTNNYAKGTTSGHLVGNADKNLLCKKEKGRMGNTHFRVFFQN</sequence>